<proteinExistence type="inferred from homology"/>
<keyword evidence="5" id="KW-1185">Reference proteome</keyword>
<reference evidence="4 5" key="1">
    <citation type="journal article" date="2022" name="Nat. Genet.">
        <title>Improved pea reference genome and pan-genome highlight genomic features and evolutionary characteristics.</title>
        <authorList>
            <person name="Yang T."/>
            <person name="Liu R."/>
            <person name="Luo Y."/>
            <person name="Hu S."/>
            <person name="Wang D."/>
            <person name="Wang C."/>
            <person name="Pandey M.K."/>
            <person name="Ge S."/>
            <person name="Xu Q."/>
            <person name="Li N."/>
            <person name="Li G."/>
            <person name="Huang Y."/>
            <person name="Saxena R.K."/>
            <person name="Ji Y."/>
            <person name="Li M."/>
            <person name="Yan X."/>
            <person name="He Y."/>
            <person name="Liu Y."/>
            <person name="Wang X."/>
            <person name="Xiang C."/>
            <person name="Varshney R.K."/>
            <person name="Ding H."/>
            <person name="Gao S."/>
            <person name="Zong X."/>
        </authorList>
    </citation>
    <scope>NUCLEOTIDE SEQUENCE [LARGE SCALE GENOMIC DNA]</scope>
    <source>
        <strain evidence="4 5">cv. Zhongwan 6</strain>
    </source>
</reference>
<sequence>MGICPLGGRKQIVTDLMSTKQWRTYGHIVKSYLGNALHILNQMTDSQMISFTLHRLKYSSLSLVAFPSLSLAAFPSLLRKYLKVALHFWGTGGGAFPVVSCLFMRELCICIGSGYIDKIFKGIYKAYVLNCHFVNTVKLKHIRFLNNCGVDLPTAHQHAFIFIRQPAMILRNALNTKTKEAFRKETFRFVFEYRAYFPSSMKEHVVFADSAPRFQLLAEEILQRQVHFVIYHLREAIDSADGFQNTPQMQQFESAKFSIDQIVFILKKNNVGNVKFGGFAPNNKIQENPLKKLLKFTHLGIVAVVIKPSVVGGFENAEWAHQHGKMVIVSSAFESSLSLSAYTQFPSYLKVQRLSTFKLLDASRTNNKLNHFSAAVTQDEVLAVTVSPETNKEGQV</sequence>
<protein>
    <submittedName>
        <fullName evidence="4">Uncharacterized protein</fullName>
    </submittedName>
</protein>
<evidence type="ECO:0000313" key="5">
    <source>
        <dbReference type="Proteomes" id="UP001058974"/>
    </source>
</evidence>
<gene>
    <name evidence="4" type="ORF">KIW84_013759</name>
</gene>
<dbReference type="Gramene" id="Psat01G0375900-T1">
    <property type="protein sequence ID" value="KAI5445656.1"/>
    <property type="gene ID" value="KIW84_013759"/>
</dbReference>
<comment type="subcellular location">
    <subcellularLocation>
        <location evidence="1">Nucleus</location>
    </subcellularLocation>
</comment>
<dbReference type="AlphaFoldDB" id="A0A9D5BLD4"/>
<name>A0A9D5BLD4_PEA</name>
<dbReference type="PANTHER" id="PTHR12687">
    <property type="entry name" value="NUCLEOLAR COMPLEX 2 AND RAD4-RELATED"/>
    <property type="match status" value="1"/>
</dbReference>
<dbReference type="GO" id="GO:0030690">
    <property type="term" value="C:Noc1p-Noc2p complex"/>
    <property type="evidence" value="ECO:0007669"/>
    <property type="project" value="TreeGrafter"/>
</dbReference>
<dbReference type="Pfam" id="PF03715">
    <property type="entry name" value="Noc2"/>
    <property type="match status" value="1"/>
</dbReference>
<evidence type="ECO:0000313" key="4">
    <source>
        <dbReference type="EMBL" id="KAI5445656.1"/>
    </source>
</evidence>
<comment type="caution">
    <text evidence="4">The sequence shown here is derived from an EMBL/GenBank/DDBJ whole genome shotgun (WGS) entry which is preliminary data.</text>
</comment>
<dbReference type="GO" id="GO:0042273">
    <property type="term" value="P:ribosomal large subunit biogenesis"/>
    <property type="evidence" value="ECO:0007669"/>
    <property type="project" value="TreeGrafter"/>
</dbReference>
<accession>A0A9D5BLD4</accession>
<dbReference type="InterPro" id="IPR005343">
    <property type="entry name" value="Noc2"/>
</dbReference>
<evidence type="ECO:0000256" key="2">
    <source>
        <dbReference type="ARBA" id="ARBA00005907"/>
    </source>
</evidence>
<comment type="similarity">
    <text evidence="2">Belongs to the NOC2 family.</text>
</comment>
<dbReference type="GO" id="GO:0005730">
    <property type="term" value="C:nucleolus"/>
    <property type="evidence" value="ECO:0007669"/>
    <property type="project" value="TreeGrafter"/>
</dbReference>
<dbReference type="InterPro" id="IPR036849">
    <property type="entry name" value="Enolase-like_C_sf"/>
</dbReference>
<organism evidence="4 5">
    <name type="scientific">Pisum sativum</name>
    <name type="common">Garden pea</name>
    <name type="synonym">Lathyrus oleraceus</name>
    <dbReference type="NCBI Taxonomy" id="3888"/>
    <lineage>
        <taxon>Eukaryota</taxon>
        <taxon>Viridiplantae</taxon>
        <taxon>Streptophyta</taxon>
        <taxon>Embryophyta</taxon>
        <taxon>Tracheophyta</taxon>
        <taxon>Spermatophyta</taxon>
        <taxon>Magnoliopsida</taxon>
        <taxon>eudicotyledons</taxon>
        <taxon>Gunneridae</taxon>
        <taxon>Pentapetalae</taxon>
        <taxon>rosids</taxon>
        <taxon>fabids</taxon>
        <taxon>Fabales</taxon>
        <taxon>Fabaceae</taxon>
        <taxon>Papilionoideae</taxon>
        <taxon>50 kb inversion clade</taxon>
        <taxon>NPAAA clade</taxon>
        <taxon>Hologalegina</taxon>
        <taxon>IRL clade</taxon>
        <taxon>Fabeae</taxon>
        <taxon>Lathyrus</taxon>
    </lineage>
</organism>
<dbReference type="PANTHER" id="PTHR12687:SF4">
    <property type="entry name" value="NUCLEOLAR COMPLEX PROTEIN 2 HOMOLOG"/>
    <property type="match status" value="1"/>
</dbReference>
<evidence type="ECO:0000256" key="1">
    <source>
        <dbReference type="ARBA" id="ARBA00004123"/>
    </source>
</evidence>
<dbReference type="EMBL" id="JAMSHJ010000001">
    <property type="protein sequence ID" value="KAI5445656.1"/>
    <property type="molecule type" value="Genomic_DNA"/>
</dbReference>
<evidence type="ECO:0000256" key="3">
    <source>
        <dbReference type="ARBA" id="ARBA00023242"/>
    </source>
</evidence>
<dbReference type="GO" id="GO:0030691">
    <property type="term" value="C:Noc2p-Noc3p complex"/>
    <property type="evidence" value="ECO:0007669"/>
    <property type="project" value="TreeGrafter"/>
</dbReference>
<dbReference type="Gene3D" id="3.20.20.120">
    <property type="entry name" value="Enolase-like C-terminal domain"/>
    <property type="match status" value="1"/>
</dbReference>
<dbReference type="Proteomes" id="UP001058974">
    <property type="component" value="Chromosome 1"/>
</dbReference>
<dbReference type="GO" id="GO:0005654">
    <property type="term" value="C:nucleoplasm"/>
    <property type="evidence" value="ECO:0007669"/>
    <property type="project" value="TreeGrafter"/>
</dbReference>
<keyword evidence="3" id="KW-0539">Nucleus</keyword>
<dbReference type="SUPFAM" id="SSF51604">
    <property type="entry name" value="Enolase C-terminal domain-like"/>
    <property type="match status" value="1"/>
</dbReference>